<dbReference type="AlphaFoldDB" id="A0A6G4UAX8"/>
<dbReference type="Proteomes" id="UP000481583">
    <property type="component" value="Unassembled WGS sequence"/>
</dbReference>
<comment type="caution">
    <text evidence="3">The sequence shown here is derived from an EMBL/GenBank/DDBJ whole genome shotgun (WGS) entry which is preliminary data.</text>
</comment>
<evidence type="ECO:0000256" key="2">
    <source>
        <dbReference type="SAM" id="SignalP"/>
    </source>
</evidence>
<feature type="signal peptide" evidence="2">
    <location>
        <begin position="1"/>
        <end position="23"/>
    </location>
</feature>
<dbReference type="EMBL" id="JAAKZV010000238">
    <property type="protein sequence ID" value="NGN68870.1"/>
    <property type="molecule type" value="Genomic_DNA"/>
</dbReference>
<feature type="chain" id="PRO_5038896752" evidence="2">
    <location>
        <begin position="24"/>
        <end position="147"/>
    </location>
</feature>
<reference evidence="3 4" key="1">
    <citation type="submission" date="2020-02" db="EMBL/GenBank/DDBJ databases">
        <title>Whole-genome analyses of novel actinobacteria.</title>
        <authorList>
            <person name="Sahin N."/>
        </authorList>
    </citation>
    <scope>NUCLEOTIDE SEQUENCE [LARGE SCALE GENOMIC DNA]</scope>
    <source>
        <strain evidence="3 4">A7024</strain>
    </source>
</reference>
<evidence type="ECO:0000256" key="1">
    <source>
        <dbReference type="SAM" id="MobiDB-lite"/>
    </source>
</evidence>
<feature type="region of interest" description="Disordered" evidence="1">
    <location>
        <begin position="86"/>
        <end position="147"/>
    </location>
</feature>
<evidence type="ECO:0000313" key="3">
    <source>
        <dbReference type="EMBL" id="NGN68870.1"/>
    </source>
</evidence>
<proteinExistence type="predicted"/>
<protein>
    <submittedName>
        <fullName evidence="3">Uncharacterized protein</fullName>
    </submittedName>
</protein>
<gene>
    <name evidence="3" type="ORF">G5C51_33880</name>
</gene>
<accession>A0A6G4UAX8</accession>
<sequence>MWHFRHSVLPAAAVLLAVGSLGAAAPADGSDVAPASAEVRPAVAAPGSTVTITVTCPFYQGVPDTPTVKVTSQAFATGEAVLKADPEGALPGGSAYKGTAQLPPRANFSDDGPNGPVGRVSEWGVDGTCGDGTPIHGVLKVDRDKTR</sequence>
<organism evidence="3 4">
    <name type="scientific">Streptomyces coryli</name>
    <dbReference type="NCBI Taxonomy" id="1128680"/>
    <lineage>
        <taxon>Bacteria</taxon>
        <taxon>Bacillati</taxon>
        <taxon>Actinomycetota</taxon>
        <taxon>Actinomycetes</taxon>
        <taxon>Kitasatosporales</taxon>
        <taxon>Streptomycetaceae</taxon>
        <taxon>Streptomyces</taxon>
    </lineage>
</organism>
<keyword evidence="4" id="KW-1185">Reference proteome</keyword>
<keyword evidence="2" id="KW-0732">Signal</keyword>
<name>A0A6G4UAX8_9ACTN</name>
<dbReference type="RefSeq" id="WP_165243226.1">
    <property type="nucleotide sequence ID" value="NZ_JAAKZV010000238.1"/>
</dbReference>
<evidence type="ECO:0000313" key="4">
    <source>
        <dbReference type="Proteomes" id="UP000481583"/>
    </source>
</evidence>